<reference evidence="1" key="1">
    <citation type="submission" date="2022-11" db="EMBL/GenBank/DDBJ databases">
        <title>Genome Sequence of Boeremia exigua.</title>
        <authorList>
            <person name="Buettner E."/>
        </authorList>
    </citation>
    <scope>NUCLEOTIDE SEQUENCE</scope>
    <source>
        <strain evidence="1">CU02</strain>
    </source>
</reference>
<sequence>MNATSTTGWAPEPQTRGTIGLIWGCLATIFLCTWNAVHPSVPAVKDGPWRVFWRRVGYMLIALATPEFASGQAIYERWAARVVQAKSPRWSLTQCFFLTMGGFVVRSGGETVSLSPEALLQLLDERVLPWPSRSIEPEILDRSKADWVLKSLALLQATWFVTQVIGRAAQGLPTTTLELFALGIIFCALFTYVAWWSKPLDVRGPIFLELEGPLAIRKETYKRVSLLSPTSVGDESRMPVALTVGITIVFGALHLVGWQFHFPTNLEKWLWRASSIACVILPLLVLVVIRRGFYENGCGNLITWAIVVMYALCRVYMMVEMFVGLRAVPVDVYRTPQWSQYFPSFS</sequence>
<dbReference type="Proteomes" id="UP001153331">
    <property type="component" value="Unassembled WGS sequence"/>
</dbReference>
<name>A0ACC2ISW7_9PLEO</name>
<accession>A0ACC2ISW7</accession>
<protein>
    <submittedName>
        <fullName evidence="1">Uncharacterized protein</fullName>
    </submittedName>
</protein>
<gene>
    <name evidence="1" type="ORF">OPT61_g725</name>
</gene>
<comment type="caution">
    <text evidence="1">The sequence shown here is derived from an EMBL/GenBank/DDBJ whole genome shotgun (WGS) entry which is preliminary data.</text>
</comment>
<evidence type="ECO:0000313" key="2">
    <source>
        <dbReference type="Proteomes" id="UP001153331"/>
    </source>
</evidence>
<organism evidence="1 2">
    <name type="scientific">Boeremia exigua</name>
    <dbReference type="NCBI Taxonomy" id="749465"/>
    <lineage>
        <taxon>Eukaryota</taxon>
        <taxon>Fungi</taxon>
        <taxon>Dikarya</taxon>
        <taxon>Ascomycota</taxon>
        <taxon>Pezizomycotina</taxon>
        <taxon>Dothideomycetes</taxon>
        <taxon>Pleosporomycetidae</taxon>
        <taxon>Pleosporales</taxon>
        <taxon>Pleosporineae</taxon>
        <taxon>Didymellaceae</taxon>
        <taxon>Boeremia</taxon>
    </lineage>
</organism>
<keyword evidence="2" id="KW-1185">Reference proteome</keyword>
<proteinExistence type="predicted"/>
<dbReference type="EMBL" id="JAPHNI010000024">
    <property type="protein sequence ID" value="KAJ8118281.1"/>
    <property type="molecule type" value="Genomic_DNA"/>
</dbReference>
<evidence type="ECO:0000313" key="1">
    <source>
        <dbReference type="EMBL" id="KAJ8118281.1"/>
    </source>
</evidence>